<reference evidence="2" key="1">
    <citation type="submission" date="2020-08" db="EMBL/GenBank/DDBJ databases">
        <title>Winogradskyella ouciana sp. nov., isolated from the hadal seawater of the Mariana Trench.</title>
        <authorList>
            <person name="He X."/>
        </authorList>
    </citation>
    <scope>NUCLEOTIDE SEQUENCE [LARGE SCALE GENOMIC DNA]</scope>
    <source>
        <strain evidence="2">KCTC 52348</strain>
    </source>
</reference>
<protein>
    <recommendedName>
        <fullName evidence="4">Tetratricopeptide repeat-containing protein</fullName>
    </recommendedName>
</protein>
<dbReference type="SUPFAM" id="SSF48452">
    <property type="entry name" value="TPR-like"/>
    <property type="match status" value="1"/>
</dbReference>
<organism evidence="2 3">
    <name type="scientific">Winogradskyella flava</name>
    <dbReference type="NCBI Taxonomy" id="1884876"/>
    <lineage>
        <taxon>Bacteria</taxon>
        <taxon>Pseudomonadati</taxon>
        <taxon>Bacteroidota</taxon>
        <taxon>Flavobacteriia</taxon>
        <taxon>Flavobacteriales</taxon>
        <taxon>Flavobacteriaceae</taxon>
        <taxon>Winogradskyella</taxon>
    </lineage>
</organism>
<sequence>MNDLNDISQEEFEKIEAYLHGELSGDEVVSFEDLLKTNPEFKTKFEDIKAVLTGIETQSMKEQLDDFHNDVQSSESELIVNEPKVRSLQWKKIAVAAVLIIGLGSFWLFNGSSNDKLYSEYFLPDPGLPTTMSSTDNYEFYEAMVDYKRGKYETAISKWESLSKAKPNNDTLNYFIGVAHLANKNENLALSYLESASKNLEFPLIDDTYYYLGLAYLKDGNVEKSKESLEKSTLENSKSLLSKLEK</sequence>
<gene>
    <name evidence="2" type="ORF">H7F21_06540</name>
</gene>
<dbReference type="InterPro" id="IPR011990">
    <property type="entry name" value="TPR-like_helical_dom_sf"/>
</dbReference>
<dbReference type="Proteomes" id="UP000533900">
    <property type="component" value="Unassembled WGS sequence"/>
</dbReference>
<feature type="region of interest" description="Disordered" evidence="1">
    <location>
        <begin position="227"/>
        <end position="246"/>
    </location>
</feature>
<comment type="caution">
    <text evidence="2">The sequence shown here is derived from an EMBL/GenBank/DDBJ whole genome shotgun (WGS) entry which is preliminary data.</text>
</comment>
<keyword evidence="3" id="KW-1185">Reference proteome</keyword>
<dbReference type="RefSeq" id="WP_185788391.1">
    <property type="nucleotide sequence ID" value="NZ_JACLCP010000001.1"/>
</dbReference>
<evidence type="ECO:0008006" key="4">
    <source>
        <dbReference type="Google" id="ProtNLM"/>
    </source>
</evidence>
<evidence type="ECO:0000313" key="2">
    <source>
        <dbReference type="EMBL" id="MBC2844746.1"/>
    </source>
</evidence>
<dbReference type="Gene3D" id="1.25.40.10">
    <property type="entry name" value="Tetratricopeptide repeat domain"/>
    <property type="match status" value="1"/>
</dbReference>
<dbReference type="EMBL" id="JACLCP010000001">
    <property type="protein sequence ID" value="MBC2844746.1"/>
    <property type="molecule type" value="Genomic_DNA"/>
</dbReference>
<dbReference type="AlphaFoldDB" id="A0A842ISF7"/>
<name>A0A842ISF7_9FLAO</name>
<accession>A0A842ISF7</accession>
<feature type="compositionally biased region" description="Low complexity" evidence="1">
    <location>
        <begin position="234"/>
        <end position="246"/>
    </location>
</feature>
<evidence type="ECO:0000256" key="1">
    <source>
        <dbReference type="SAM" id="MobiDB-lite"/>
    </source>
</evidence>
<proteinExistence type="predicted"/>
<evidence type="ECO:0000313" key="3">
    <source>
        <dbReference type="Proteomes" id="UP000533900"/>
    </source>
</evidence>